<sequence length="299" mass="34530">MDKIRVLHRNDIMKRKTLTRKRKEHIAAYLFILPSFLGIAVFYIVPYIVCFTKSLYVGDTFVGIENYIQLFQNNTFLLALKNTGIFTVTAIPLLMVISFLIALFLNSFNKISSFFRSALLIPVVVPIASLICVWQLVFDDYGAINGLLNLLGFNTVEFFNSEWSMVMIVFIYVWKYCGFCVILFTAGIANVSQSLYESARLDGAKAHQLVTKITIPMIAPTTFFVFLMELIYSFKIFREVFALFGDYPNTNVYFLQNFINNNYYNLNYPRLSAASIVLSLFIIIVLFIFFCFERKHSYS</sequence>
<proteinExistence type="inferred from homology"/>
<feature type="transmembrane region" description="Helical" evidence="7">
    <location>
        <begin position="84"/>
        <end position="105"/>
    </location>
</feature>
<comment type="similarity">
    <text evidence="7">Belongs to the binding-protein-dependent transport system permease family.</text>
</comment>
<dbReference type="PANTHER" id="PTHR30193">
    <property type="entry name" value="ABC TRANSPORTER PERMEASE PROTEIN"/>
    <property type="match status" value="1"/>
</dbReference>
<keyword evidence="4 7" id="KW-0812">Transmembrane</keyword>
<keyword evidence="10" id="KW-1185">Reference proteome</keyword>
<evidence type="ECO:0000256" key="7">
    <source>
        <dbReference type="RuleBase" id="RU363032"/>
    </source>
</evidence>
<evidence type="ECO:0000256" key="2">
    <source>
        <dbReference type="ARBA" id="ARBA00022448"/>
    </source>
</evidence>
<dbReference type="Proteomes" id="UP001056693">
    <property type="component" value="Unassembled WGS sequence"/>
</dbReference>
<keyword evidence="6 7" id="KW-0472">Membrane</keyword>
<dbReference type="Gene3D" id="1.10.3720.10">
    <property type="entry name" value="MetI-like"/>
    <property type="match status" value="1"/>
</dbReference>
<evidence type="ECO:0000256" key="6">
    <source>
        <dbReference type="ARBA" id="ARBA00023136"/>
    </source>
</evidence>
<evidence type="ECO:0000259" key="8">
    <source>
        <dbReference type="PROSITE" id="PS50928"/>
    </source>
</evidence>
<feature type="domain" description="ABC transmembrane type-1" evidence="8">
    <location>
        <begin position="80"/>
        <end position="289"/>
    </location>
</feature>
<protein>
    <submittedName>
        <fullName evidence="9">Sugar ABC transporter permease</fullName>
    </submittedName>
</protein>
<comment type="subcellular location">
    <subcellularLocation>
        <location evidence="1 7">Cell membrane</location>
        <topology evidence="1 7">Multi-pass membrane protein</topology>
    </subcellularLocation>
</comment>
<evidence type="ECO:0000313" key="10">
    <source>
        <dbReference type="Proteomes" id="UP001056693"/>
    </source>
</evidence>
<dbReference type="Pfam" id="PF00528">
    <property type="entry name" value="BPD_transp_1"/>
    <property type="match status" value="1"/>
</dbReference>
<accession>A0ABT0NLR9</accession>
<feature type="transmembrane region" description="Helical" evidence="7">
    <location>
        <begin position="271"/>
        <end position="292"/>
    </location>
</feature>
<evidence type="ECO:0000256" key="3">
    <source>
        <dbReference type="ARBA" id="ARBA00022475"/>
    </source>
</evidence>
<dbReference type="SUPFAM" id="SSF161098">
    <property type="entry name" value="MetI-like"/>
    <property type="match status" value="1"/>
</dbReference>
<comment type="caution">
    <text evidence="9">The sequence shown here is derived from an EMBL/GenBank/DDBJ whole genome shotgun (WGS) entry which is preliminary data.</text>
</comment>
<keyword evidence="2 7" id="KW-0813">Transport</keyword>
<feature type="transmembrane region" description="Helical" evidence="7">
    <location>
        <begin position="26"/>
        <end position="49"/>
    </location>
</feature>
<gene>
    <name evidence="9" type="ORF">E2N93_11415</name>
</gene>
<evidence type="ECO:0000256" key="5">
    <source>
        <dbReference type="ARBA" id="ARBA00022989"/>
    </source>
</evidence>
<reference evidence="9 10" key="1">
    <citation type="submission" date="2019-03" db="EMBL/GenBank/DDBJ databases">
        <authorList>
            <person name="Molinero N."/>
            <person name="Sanchez B."/>
            <person name="Walker A."/>
            <person name="Duncan S."/>
            <person name="Delgado S."/>
            <person name="Margolles A."/>
        </authorList>
    </citation>
    <scope>NUCLEOTIDE SEQUENCE [LARGE SCALE GENOMIC DNA]</scope>
    <source>
        <strain evidence="9 10">IPLA60002</strain>
    </source>
</reference>
<dbReference type="InterPro" id="IPR000515">
    <property type="entry name" value="MetI-like"/>
</dbReference>
<dbReference type="PROSITE" id="PS50928">
    <property type="entry name" value="ABC_TM1"/>
    <property type="match status" value="1"/>
</dbReference>
<evidence type="ECO:0000256" key="1">
    <source>
        <dbReference type="ARBA" id="ARBA00004651"/>
    </source>
</evidence>
<evidence type="ECO:0000313" key="9">
    <source>
        <dbReference type="EMBL" id="MCL3788583.1"/>
    </source>
</evidence>
<organism evidence="9 10">
    <name type="scientific">Ruminococcus bromii</name>
    <dbReference type="NCBI Taxonomy" id="40518"/>
    <lineage>
        <taxon>Bacteria</taxon>
        <taxon>Bacillati</taxon>
        <taxon>Bacillota</taxon>
        <taxon>Clostridia</taxon>
        <taxon>Eubacteriales</taxon>
        <taxon>Oscillospiraceae</taxon>
        <taxon>Ruminococcus</taxon>
    </lineage>
</organism>
<dbReference type="CDD" id="cd06261">
    <property type="entry name" value="TM_PBP2"/>
    <property type="match status" value="1"/>
</dbReference>
<name>A0ABT0NLR9_9FIRM</name>
<feature type="transmembrane region" description="Helical" evidence="7">
    <location>
        <begin position="163"/>
        <end position="188"/>
    </location>
</feature>
<dbReference type="PANTHER" id="PTHR30193:SF37">
    <property type="entry name" value="INNER MEMBRANE ABC TRANSPORTER PERMEASE PROTEIN YCJO"/>
    <property type="match status" value="1"/>
</dbReference>
<evidence type="ECO:0000256" key="4">
    <source>
        <dbReference type="ARBA" id="ARBA00022692"/>
    </source>
</evidence>
<keyword evidence="5 7" id="KW-1133">Transmembrane helix</keyword>
<keyword evidence="3" id="KW-1003">Cell membrane</keyword>
<dbReference type="EMBL" id="SNUZ01000018">
    <property type="protein sequence ID" value="MCL3788583.1"/>
    <property type="molecule type" value="Genomic_DNA"/>
</dbReference>
<feature type="transmembrane region" description="Helical" evidence="7">
    <location>
        <begin position="209"/>
        <end position="234"/>
    </location>
</feature>
<dbReference type="InterPro" id="IPR035906">
    <property type="entry name" value="MetI-like_sf"/>
</dbReference>
<dbReference type="InterPro" id="IPR051393">
    <property type="entry name" value="ABC_transporter_permease"/>
</dbReference>
<feature type="transmembrane region" description="Helical" evidence="7">
    <location>
        <begin position="117"/>
        <end position="137"/>
    </location>
</feature>